<sequence length="542" mass="61430">MATPTSGSSSDVDESFSTTSSSSSFSLTLPQILMNEPPPMEPKVEHPKDPFDDAPSDINPDQPLPPRPTSGPWFTFDDIPPSKWRSRILEFNAWLDTQMTFPHTSLRKVIAEFSSHFTRSLREWFFSGLSEYQQKQFLASESISAALVTIHTQFLGNYQLIFQQRKQEFFDRKCCSLTFRDLERHYQQMNHLYHEIGGFKDDNLKLTFIASLPQLIQPEVQRMCGTNIANLKLGEIWQFTLTAVDRMCEQQRLFKKIAKGDKLLKTACSQPFQTKCKDSSCHCHPHRSKHSKHSKHSKKSMFFPRKKNPFRKMRWFKKKSKSRHKSDRCYICGKKGHYAKNCPKKPKQTIALLHQLKVSCPDYDSDHDLESLFSEEDSASPATLFVLPYSDSNSDSHTDSDDMAPVLTIGPPITIKQEPPDFISCPLSPLPLSPNPFDDLSFNEISYCFPDIPSPCKIPTPVSSPSLSDSSSLILFPLSSPKPEESLPSSPDISSVQFSYPVPLISMHVLPDKYEKPVTVTALFDTGSHCTMINPDVLPAHA</sequence>
<keyword evidence="1" id="KW-0479">Metal-binding</keyword>
<feature type="compositionally biased region" description="Basic and acidic residues" evidence="2">
    <location>
        <begin position="42"/>
        <end position="51"/>
    </location>
</feature>
<feature type="region of interest" description="Disordered" evidence="2">
    <location>
        <begin position="1"/>
        <end position="73"/>
    </location>
</feature>
<gene>
    <name evidence="4" type="ORF">JCGZ_24312</name>
</gene>
<dbReference type="InterPro" id="IPR053098">
    <property type="entry name" value="Petuviruses_polyprotein"/>
</dbReference>
<evidence type="ECO:0000313" key="4">
    <source>
        <dbReference type="EMBL" id="KDP24983.1"/>
    </source>
</evidence>
<feature type="compositionally biased region" description="Low complexity" evidence="2">
    <location>
        <begin position="1"/>
        <end position="26"/>
    </location>
</feature>
<dbReference type="InterPro" id="IPR001878">
    <property type="entry name" value="Znf_CCHC"/>
</dbReference>
<keyword evidence="1" id="KW-0862">Zinc</keyword>
<proteinExistence type="predicted"/>
<dbReference type="InterPro" id="IPR036875">
    <property type="entry name" value="Znf_CCHC_sf"/>
</dbReference>
<protein>
    <recommendedName>
        <fullName evidence="3">CCHC-type domain-containing protein</fullName>
    </recommendedName>
</protein>
<organism evidence="4 5">
    <name type="scientific">Jatropha curcas</name>
    <name type="common">Barbados nut</name>
    <dbReference type="NCBI Taxonomy" id="180498"/>
    <lineage>
        <taxon>Eukaryota</taxon>
        <taxon>Viridiplantae</taxon>
        <taxon>Streptophyta</taxon>
        <taxon>Embryophyta</taxon>
        <taxon>Tracheophyta</taxon>
        <taxon>Spermatophyta</taxon>
        <taxon>Magnoliopsida</taxon>
        <taxon>eudicotyledons</taxon>
        <taxon>Gunneridae</taxon>
        <taxon>Pentapetalae</taxon>
        <taxon>rosids</taxon>
        <taxon>fabids</taxon>
        <taxon>Malpighiales</taxon>
        <taxon>Euphorbiaceae</taxon>
        <taxon>Crotonoideae</taxon>
        <taxon>Jatropheae</taxon>
        <taxon>Jatropha</taxon>
    </lineage>
</organism>
<dbReference type="Proteomes" id="UP000027138">
    <property type="component" value="Unassembled WGS sequence"/>
</dbReference>
<name>A0A067JQ75_JATCU</name>
<dbReference type="GO" id="GO:0008270">
    <property type="term" value="F:zinc ion binding"/>
    <property type="evidence" value="ECO:0007669"/>
    <property type="project" value="UniProtKB-KW"/>
</dbReference>
<feature type="domain" description="CCHC-type" evidence="3">
    <location>
        <begin position="328"/>
        <end position="344"/>
    </location>
</feature>
<keyword evidence="1" id="KW-0863">Zinc-finger</keyword>
<dbReference type="SUPFAM" id="SSF57756">
    <property type="entry name" value="Retrovirus zinc finger-like domains"/>
    <property type="match status" value="1"/>
</dbReference>
<dbReference type="AlphaFoldDB" id="A0A067JQ75"/>
<evidence type="ECO:0000256" key="2">
    <source>
        <dbReference type="SAM" id="MobiDB-lite"/>
    </source>
</evidence>
<dbReference type="SMART" id="SM00343">
    <property type="entry name" value="ZnF_C2HC"/>
    <property type="match status" value="1"/>
</dbReference>
<reference evidence="4 5" key="1">
    <citation type="journal article" date="2014" name="PLoS ONE">
        <title>Global Analysis of Gene Expression Profiles in Physic Nut (Jatropha curcas L.) Seedlings Exposed to Salt Stress.</title>
        <authorList>
            <person name="Zhang L."/>
            <person name="Zhang C."/>
            <person name="Wu P."/>
            <person name="Chen Y."/>
            <person name="Li M."/>
            <person name="Jiang H."/>
            <person name="Wu G."/>
        </authorList>
    </citation>
    <scope>NUCLEOTIDE SEQUENCE [LARGE SCALE GENOMIC DNA]</scope>
    <source>
        <strain evidence="5">cv. GZQX0401</strain>
        <tissue evidence="4">Young leaves</tissue>
    </source>
</reference>
<dbReference type="Pfam" id="PF00098">
    <property type="entry name" value="zf-CCHC"/>
    <property type="match status" value="1"/>
</dbReference>
<evidence type="ECO:0000313" key="5">
    <source>
        <dbReference type="Proteomes" id="UP000027138"/>
    </source>
</evidence>
<dbReference type="PROSITE" id="PS50158">
    <property type="entry name" value="ZF_CCHC"/>
    <property type="match status" value="1"/>
</dbReference>
<dbReference type="PANTHER" id="PTHR48435:SF1">
    <property type="entry name" value="POLYPROTEIN"/>
    <property type="match status" value="1"/>
</dbReference>
<evidence type="ECO:0000256" key="1">
    <source>
        <dbReference type="PROSITE-ProRule" id="PRU00047"/>
    </source>
</evidence>
<dbReference type="GO" id="GO:0003676">
    <property type="term" value="F:nucleic acid binding"/>
    <property type="evidence" value="ECO:0007669"/>
    <property type="project" value="InterPro"/>
</dbReference>
<dbReference type="EMBL" id="KK915003">
    <property type="protein sequence ID" value="KDP24983.1"/>
    <property type="molecule type" value="Genomic_DNA"/>
</dbReference>
<evidence type="ECO:0000259" key="3">
    <source>
        <dbReference type="PROSITE" id="PS50158"/>
    </source>
</evidence>
<dbReference type="Gene3D" id="4.10.60.10">
    <property type="entry name" value="Zinc finger, CCHC-type"/>
    <property type="match status" value="1"/>
</dbReference>
<accession>A0A067JQ75</accession>
<dbReference type="PANTHER" id="PTHR48435">
    <property type="entry name" value="POLYPROTEIN"/>
    <property type="match status" value="1"/>
</dbReference>
<keyword evidence="5" id="KW-1185">Reference proteome</keyword>
<dbReference type="OrthoDB" id="1433520at2759"/>